<keyword evidence="6" id="KW-1133">Transmembrane helix</keyword>
<comment type="similarity">
    <text evidence="1">Belongs to the peptidase C40 family.</text>
</comment>
<accession>A0ABW9U2E4</accession>
<dbReference type="InterPro" id="IPR038765">
    <property type="entry name" value="Papain-like_cys_pep_sf"/>
</dbReference>
<dbReference type="PANTHER" id="PTHR47053:SF3">
    <property type="entry name" value="GAMMA-D-GLUTAMYL-L-LYSINE DIPEPTIDYL-PEPTIDASE"/>
    <property type="match status" value="1"/>
</dbReference>
<dbReference type="EMBL" id="WSEM01000004">
    <property type="protein sequence ID" value="MVQ33616.1"/>
    <property type="molecule type" value="Genomic_DNA"/>
</dbReference>
<feature type="compositionally biased region" description="Low complexity" evidence="5">
    <location>
        <begin position="108"/>
        <end position="119"/>
    </location>
</feature>
<evidence type="ECO:0000256" key="5">
    <source>
        <dbReference type="SAM" id="MobiDB-lite"/>
    </source>
</evidence>
<dbReference type="Pfam" id="PF00877">
    <property type="entry name" value="NLPC_P60"/>
    <property type="match status" value="1"/>
</dbReference>
<feature type="region of interest" description="Disordered" evidence="5">
    <location>
        <begin position="108"/>
        <end position="138"/>
    </location>
</feature>
<evidence type="ECO:0000256" key="1">
    <source>
        <dbReference type="ARBA" id="ARBA00007074"/>
    </source>
</evidence>
<dbReference type="Gene3D" id="3.90.1720.10">
    <property type="entry name" value="endopeptidase domain like (from Nostoc punctiforme)"/>
    <property type="match status" value="1"/>
</dbReference>
<keyword evidence="6" id="KW-0472">Membrane</keyword>
<dbReference type="InterPro" id="IPR051202">
    <property type="entry name" value="Peptidase_C40"/>
</dbReference>
<evidence type="ECO:0000313" key="8">
    <source>
        <dbReference type="EMBL" id="MVQ33616.1"/>
    </source>
</evidence>
<name>A0ABW9U2E4_9BACL</name>
<sequence length="365" mass="39160">MKFQSLRPPNHGDGVRMVCRDLLYLHIHRRSDMLAPKYTISTLVIALAVLIGFTVKNPENMALNAALTNTNDHQTIPTEPAQPAQSAESATLEPTPSATPIIKSVIEAAPSTSSPARTAKPIAKPSVTPKAAAPSLSPSVTLPGEGESLTAATPVATPIATIEAQENLAPQASPTPTVVIAATPSIKPAIEQIREGDDPVPGVKKVNLASTEIVKIKEQYEQKAASDSKDEMWKRKADPLIIKGMSFLGTPYVLGAKGGQTEAFDCSSFLQYLFATQEVSLPRDTGQQSERGTEVSMGELREGDLVFFTTPKRKNKEGTEQIGHVAVYMGNGLILHTFRSGIGVTISELDAVWKDRFVKAKRVLS</sequence>
<keyword evidence="3" id="KW-0378">Hydrolase</keyword>
<dbReference type="PROSITE" id="PS51935">
    <property type="entry name" value="NLPC_P60"/>
    <property type="match status" value="1"/>
</dbReference>
<evidence type="ECO:0000256" key="4">
    <source>
        <dbReference type="ARBA" id="ARBA00022807"/>
    </source>
</evidence>
<evidence type="ECO:0000259" key="7">
    <source>
        <dbReference type="PROSITE" id="PS51935"/>
    </source>
</evidence>
<proteinExistence type="inferred from homology"/>
<keyword evidence="2" id="KW-0645">Protease</keyword>
<dbReference type="Proteomes" id="UP000467637">
    <property type="component" value="Unassembled WGS sequence"/>
</dbReference>
<organism evidence="8 9">
    <name type="scientific">Paenibacillus anseongense</name>
    <dbReference type="NCBI Taxonomy" id="2682845"/>
    <lineage>
        <taxon>Bacteria</taxon>
        <taxon>Bacillati</taxon>
        <taxon>Bacillota</taxon>
        <taxon>Bacilli</taxon>
        <taxon>Bacillales</taxon>
        <taxon>Paenibacillaceae</taxon>
        <taxon>Paenibacillus</taxon>
    </lineage>
</organism>
<evidence type="ECO:0000256" key="3">
    <source>
        <dbReference type="ARBA" id="ARBA00022801"/>
    </source>
</evidence>
<feature type="transmembrane region" description="Helical" evidence="6">
    <location>
        <begin position="38"/>
        <end position="55"/>
    </location>
</feature>
<evidence type="ECO:0000313" key="9">
    <source>
        <dbReference type="Proteomes" id="UP000467637"/>
    </source>
</evidence>
<feature type="region of interest" description="Disordered" evidence="5">
    <location>
        <begin position="72"/>
        <end position="95"/>
    </location>
</feature>
<keyword evidence="6" id="KW-0812">Transmembrane</keyword>
<protein>
    <recommendedName>
        <fullName evidence="7">NlpC/P60 domain-containing protein</fullName>
    </recommendedName>
</protein>
<keyword evidence="4" id="KW-0788">Thiol protease</keyword>
<dbReference type="SUPFAM" id="SSF54001">
    <property type="entry name" value="Cysteine proteinases"/>
    <property type="match status" value="1"/>
</dbReference>
<feature type="domain" description="NlpC/P60" evidence="7">
    <location>
        <begin position="234"/>
        <end position="364"/>
    </location>
</feature>
<evidence type="ECO:0000256" key="2">
    <source>
        <dbReference type="ARBA" id="ARBA00022670"/>
    </source>
</evidence>
<gene>
    <name evidence="8" type="ORF">GON05_03030</name>
</gene>
<comment type="caution">
    <text evidence="8">The sequence shown here is derived from an EMBL/GenBank/DDBJ whole genome shotgun (WGS) entry which is preliminary data.</text>
</comment>
<evidence type="ECO:0000256" key="6">
    <source>
        <dbReference type="SAM" id="Phobius"/>
    </source>
</evidence>
<keyword evidence="9" id="KW-1185">Reference proteome</keyword>
<dbReference type="PANTHER" id="PTHR47053">
    <property type="entry name" value="MUREIN DD-ENDOPEPTIDASE MEPH-RELATED"/>
    <property type="match status" value="1"/>
</dbReference>
<dbReference type="InterPro" id="IPR000064">
    <property type="entry name" value="NLP_P60_dom"/>
</dbReference>
<reference evidence="8 9" key="1">
    <citation type="submission" date="2019-12" db="EMBL/GenBank/DDBJ databases">
        <authorList>
            <person name="Huq M.A."/>
        </authorList>
    </citation>
    <scope>NUCLEOTIDE SEQUENCE [LARGE SCALE GENOMIC DNA]</scope>
    <source>
        <strain evidence="8 9">MAH-34</strain>
    </source>
</reference>